<feature type="domain" description="Peptidase A1" evidence="6">
    <location>
        <begin position="390"/>
        <end position="683"/>
    </location>
</feature>
<dbReference type="CDD" id="cd06097">
    <property type="entry name" value="Aspergillopepsin_like"/>
    <property type="match status" value="1"/>
</dbReference>
<evidence type="ECO:0000256" key="4">
    <source>
        <dbReference type="ARBA" id="ARBA00022801"/>
    </source>
</evidence>
<evidence type="ECO:0000256" key="5">
    <source>
        <dbReference type="RuleBase" id="RU000454"/>
    </source>
</evidence>
<sequence>MIGRGDAQWVADEPLSARDAGAGACSRAVWTGESTLRCHNVSRHAMGAKVPKGRSEVAKQFVLIDEPAKARLPWFPPRCDLATTLARLWRRGRRWLLGMYHRQEWLWQWFVALGKYGWPSRQISFPLRVSTLAVHSSTWLGGDPDAGSAAVGRANRAYAHLCRLHDITDPTVVGRSSAQSTCLIKSCVSAIVAPNYMLQRAYQVCFNGSSSQLTKACIYKAQYMHAGRVDAPGPGQATWLTRDGGLGPHAYTVSSDPALPGCRVGSESNSTTDSRALTRETRHGWLSLAARRCPGHGKARASLKIRSSLLAILGSGGGKAGAFPLGSSGDFSIVTSRNPDHQPSGPLALARAYLKYGQPLPDPLAAAIKALDKRWTGSVVATPVLYDVEYIVEAHLGTPAQKVMMNVDTGSSDFWVYSSETPPEILNGQSIYRPEKSRSAKRLDGATWSIRYGDGSWSSGNVWIDNVSLGGLRIKGQALETATNASKSLTTDAAMSGILGLGFSKGNTVKPDPQLTFMDTARPHMRAPLFTANLNYHANGTYKFGKIDKSEHKGPITYTPVLDPNGAYWTFATSGYAVGGGEFNKTTTNCIADTGTSLLLLPPDLLHAYYDQKLPDFTFGIEGAKITIPGKYLTYADWNGTHCYGGIQHSFSRQAIFGDVAFTAALVVFDLGNLQTWTGWAQK</sequence>
<organism evidence="7 8">
    <name type="scientific">Purpureocillium lilacinum</name>
    <name type="common">Paecilomyces lilacinus</name>
    <dbReference type="NCBI Taxonomy" id="33203"/>
    <lineage>
        <taxon>Eukaryota</taxon>
        <taxon>Fungi</taxon>
        <taxon>Dikarya</taxon>
        <taxon>Ascomycota</taxon>
        <taxon>Pezizomycotina</taxon>
        <taxon>Sordariomycetes</taxon>
        <taxon>Hypocreomycetidae</taxon>
        <taxon>Hypocreales</taxon>
        <taxon>Ophiocordycipitaceae</taxon>
        <taxon>Purpureocillium</taxon>
    </lineage>
</organism>
<evidence type="ECO:0000313" key="8">
    <source>
        <dbReference type="Proteomes" id="UP001287286"/>
    </source>
</evidence>
<dbReference type="Proteomes" id="UP001287286">
    <property type="component" value="Unassembled WGS sequence"/>
</dbReference>
<comment type="caution">
    <text evidence="7">The sequence shown here is derived from an EMBL/GenBank/DDBJ whole genome shotgun (WGS) entry which is preliminary data.</text>
</comment>
<proteinExistence type="inferred from homology"/>
<dbReference type="InterPro" id="IPR001969">
    <property type="entry name" value="Aspartic_peptidase_AS"/>
</dbReference>
<dbReference type="InterPro" id="IPR034163">
    <property type="entry name" value="Aspergillopepsin-like_cat_dom"/>
</dbReference>
<keyword evidence="8" id="KW-1185">Reference proteome</keyword>
<keyword evidence="2 5" id="KW-0645">Protease</keyword>
<gene>
    <name evidence="7" type="ORF">Purlil1_1630</name>
</gene>
<protein>
    <recommendedName>
        <fullName evidence="6">Peptidase A1 domain-containing protein</fullName>
    </recommendedName>
</protein>
<dbReference type="Pfam" id="PF00026">
    <property type="entry name" value="Asp"/>
    <property type="match status" value="2"/>
</dbReference>
<dbReference type="InterPro" id="IPR033121">
    <property type="entry name" value="PEPTIDASE_A1"/>
</dbReference>
<accession>A0ABR0CCJ7</accession>
<name>A0ABR0CCJ7_PURLI</name>
<dbReference type="PANTHER" id="PTHR47966">
    <property type="entry name" value="BETA-SITE APP-CLEAVING ENZYME, ISOFORM A-RELATED"/>
    <property type="match status" value="1"/>
</dbReference>
<dbReference type="PRINTS" id="PR00792">
    <property type="entry name" value="PEPSIN"/>
</dbReference>
<dbReference type="PANTHER" id="PTHR47966:SF2">
    <property type="entry name" value="ASPERGILLOPEPSIN-1-RELATED"/>
    <property type="match status" value="1"/>
</dbReference>
<dbReference type="SUPFAM" id="SSF50630">
    <property type="entry name" value="Acid proteases"/>
    <property type="match status" value="1"/>
</dbReference>
<evidence type="ECO:0000256" key="1">
    <source>
        <dbReference type="ARBA" id="ARBA00007447"/>
    </source>
</evidence>
<dbReference type="PROSITE" id="PS00141">
    <property type="entry name" value="ASP_PROTEASE"/>
    <property type="match status" value="1"/>
</dbReference>
<evidence type="ECO:0000313" key="7">
    <source>
        <dbReference type="EMBL" id="KAK4094139.1"/>
    </source>
</evidence>
<evidence type="ECO:0000259" key="6">
    <source>
        <dbReference type="PROSITE" id="PS51767"/>
    </source>
</evidence>
<dbReference type="Gene3D" id="2.40.70.10">
    <property type="entry name" value="Acid Proteases"/>
    <property type="match status" value="2"/>
</dbReference>
<keyword evidence="3 5" id="KW-0064">Aspartyl protease</keyword>
<dbReference type="InterPro" id="IPR001461">
    <property type="entry name" value="Aspartic_peptidase_A1"/>
</dbReference>
<reference evidence="7 8" key="1">
    <citation type="journal article" date="2024" name="Microbiol. Resour. Announc.">
        <title>Genome annotations for the ascomycete fungi Trichoderma harzianum, Trichoderma aggressivum, and Purpureocillium lilacinum.</title>
        <authorList>
            <person name="Beijen E.P.W."/>
            <person name="Ohm R.A."/>
        </authorList>
    </citation>
    <scope>NUCLEOTIDE SEQUENCE [LARGE SCALE GENOMIC DNA]</scope>
    <source>
        <strain evidence="7 8">CBS 150709</strain>
    </source>
</reference>
<dbReference type="PROSITE" id="PS51767">
    <property type="entry name" value="PEPTIDASE_A1"/>
    <property type="match status" value="1"/>
</dbReference>
<comment type="similarity">
    <text evidence="1 5">Belongs to the peptidase A1 family.</text>
</comment>
<dbReference type="InterPro" id="IPR021109">
    <property type="entry name" value="Peptidase_aspartic_dom_sf"/>
</dbReference>
<evidence type="ECO:0000256" key="2">
    <source>
        <dbReference type="ARBA" id="ARBA00022670"/>
    </source>
</evidence>
<dbReference type="EMBL" id="JAWRVI010000004">
    <property type="protein sequence ID" value="KAK4094139.1"/>
    <property type="molecule type" value="Genomic_DNA"/>
</dbReference>
<keyword evidence="4 5" id="KW-0378">Hydrolase</keyword>
<evidence type="ECO:0000256" key="3">
    <source>
        <dbReference type="ARBA" id="ARBA00022750"/>
    </source>
</evidence>